<organism evidence="1 2">
    <name type="scientific">[Myrmecia] bisecta</name>
    <dbReference type="NCBI Taxonomy" id="41462"/>
    <lineage>
        <taxon>Eukaryota</taxon>
        <taxon>Viridiplantae</taxon>
        <taxon>Chlorophyta</taxon>
        <taxon>core chlorophytes</taxon>
        <taxon>Trebouxiophyceae</taxon>
        <taxon>Trebouxiales</taxon>
        <taxon>Trebouxiaceae</taxon>
        <taxon>Myrmecia</taxon>
    </lineage>
</organism>
<reference evidence="1 2" key="1">
    <citation type="journal article" date="2024" name="Nat. Commun.">
        <title>Phylogenomics reveals the evolutionary origins of lichenization in chlorophyte algae.</title>
        <authorList>
            <person name="Puginier C."/>
            <person name="Libourel C."/>
            <person name="Otte J."/>
            <person name="Skaloud P."/>
            <person name="Haon M."/>
            <person name="Grisel S."/>
            <person name="Petersen M."/>
            <person name="Berrin J.G."/>
            <person name="Delaux P.M."/>
            <person name="Dal Grande F."/>
            <person name="Keller J."/>
        </authorList>
    </citation>
    <scope>NUCLEOTIDE SEQUENCE [LARGE SCALE GENOMIC DNA]</scope>
    <source>
        <strain evidence="1 2">SAG 2043</strain>
    </source>
</reference>
<dbReference type="AlphaFoldDB" id="A0AAW1QQ38"/>
<gene>
    <name evidence="1" type="ORF">WJX72_004343</name>
</gene>
<sequence length="605" mass="67276">MDLAEPATPQCRSGLDLHKDLVHLLQRAPPQQDGVDLDNNPLLHNNKITTWFEWSRRYAEVGLLPAFGELVDGSLTSVGRRNADGIRLSLVQVDLGPAQVAAQCIKMEEDSGFGITAERFKDLLDMGRGWDGHALRDELSLHGCGLFTGTAGLCDDGIHLWVNKEAGTIKPFLLRFGPMSSAVQNVDVLQPMKLPLPDNFTYNPDRPALDQLQERFARGREWDDFKERLDLFLAGPTGLATADNLFKQFQWKRGLSVLLTCPPILSSHKFLEGGREGVLQLQRPADWPDLQLDGGRLRFETKAGSAPAFLDIFLANRYQVVQEGHPMRPYALPNYDEWAGGKAAMRAELQGLKVDFADGDFMRCANTAAPGNGSPGTIGHSEVFTIRHPDPAVADPLGYTVVTFAAWDLASRSKASPSIRRGYGPMMFPVVINPWNEFPLLEDNGKQEKVEHWLRDEGSYHGRQPRMKQAYEHIRKLAGGQLAFTLDQFLKWITPNFSAHMRQKPRYVNDLYLFGVVIQTTLNKEFTGASATKTDLDVGEDHLALRKHILQQEKAESCGPLSEAAFIGQIRKLWGPAHAKAPVEAEAAARNMLESYTKMSDDAGD</sequence>
<proteinExistence type="predicted"/>
<name>A0AAW1QQ38_9CHLO</name>
<evidence type="ECO:0000313" key="1">
    <source>
        <dbReference type="EMBL" id="KAK9823630.1"/>
    </source>
</evidence>
<evidence type="ECO:0000313" key="2">
    <source>
        <dbReference type="Proteomes" id="UP001489004"/>
    </source>
</evidence>
<comment type="caution">
    <text evidence="1">The sequence shown here is derived from an EMBL/GenBank/DDBJ whole genome shotgun (WGS) entry which is preliminary data.</text>
</comment>
<dbReference type="EMBL" id="JALJOR010000002">
    <property type="protein sequence ID" value="KAK9823630.1"/>
    <property type="molecule type" value="Genomic_DNA"/>
</dbReference>
<keyword evidence="2" id="KW-1185">Reference proteome</keyword>
<protein>
    <submittedName>
        <fullName evidence="1">Uncharacterized protein</fullName>
    </submittedName>
</protein>
<accession>A0AAW1QQ38</accession>
<dbReference type="Proteomes" id="UP001489004">
    <property type="component" value="Unassembled WGS sequence"/>
</dbReference>